<evidence type="ECO:0000313" key="2">
    <source>
        <dbReference type="Proteomes" id="UP000238479"/>
    </source>
</evidence>
<reference evidence="1 2" key="1">
    <citation type="journal article" date="2018" name="Nat. Genet.">
        <title>The Rosa genome provides new insights in the design of modern roses.</title>
        <authorList>
            <person name="Bendahmane M."/>
        </authorList>
    </citation>
    <scope>NUCLEOTIDE SEQUENCE [LARGE SCALE GENOMIC DNA]</scope>
    <source>
        <strain evidence="2">cv. Old Blush</strain>
    </source>
</reference>
<keyword evidence="2" id="KW-1185">Reference proteome</keyword>
<organism evidence="1 2">
    <name type="scientific">Rosa chinensis</name>
    <name type="common">China rose</name>
    <dbReference type="NCBI Taxonomy" id="74649"/>
    <lineage>
        <taxon>Eukaryota</taxon>
        <taxon>Viridiplantae</taxon>
        <taxon>Streptophyta</taxon>
        <taxon>Embryophyta</taxon>
        <taxon>Tracheophyta</taxon>
        <taxon>Spermatophyta</taxon>
        <taxon>Magnoliopsida</taxon>
        <taxon>eudicotyledons</taxon>
        <taxon>Gunneridae</taxon>
        <taxon>Pentapetalae</taxon>
        <taxon>rosids</taxon>
        <taxon>fabids</taxon>
        <taxon>Rosales</taxon>
        <taxon>Rosaceae</taxon>
        <taxon>Rosoideae</taxon>
        <taxon>Rosoideae incertae sedis</taxon>
        <taxon>Rosa</taxon>
    </lineage>
</organism>
<comment type="caution">
    <text evidence="1">The sequence shown here is derived from an EMBL/GenBank/DDBJ whole genome shotgun (WGS) entry which is preliminary data.</text>
</comment>
<evidence type="ECO:0000313" key="1">
    <source>
        <dbReference type="EMBL" id="PRQ42559.1"/>
    </source>
</evidence>
<dbReference type="EMBL" id="PDCK01000041">
    <property type="protein sequence ID" value="PRQ42559.1"/>
    <property type="molecule type" value="Genomic_DNA"/>
</dbReference>
<accession>A0A2P6R831</accession>
<name>A0A2P6R831_ROSCH</name>
<gene>
    <name evidence="1" type="ORF">RchiOBHm_Chr3g0458981</name>
</gene>
<protein>
    <submittedName>
        <fullName evidence="1">Uncharacterized protein</fullName>
    </submittedName>
</protein>
<dbReference type="Gramene" id="PRQ42559">
    <property type="protein sequence ID" value="PRQ42559"/>
    <property type="gene ID" value="RchiOBHm_Chr3g0458981"/>
</dbReference>
<dbReference type="Proteomes" id="UP000238479">
    <property type="component" value="Chromosome 3"/>
</dbReference>
<sequence length="151" mass="16900">MSINIIKAYAAQNNVTPLKKMPRGLALLGLGERRLRPLCIFLHHRWSTVPGPLSVSTISRTASSLCIRPRFTAWLVSSRQIFSNSTFVPWGDVVAALPPLIWTAPRVRRLRPSRARLKPTMCGFGLVAVWMSEGFEKGWCSTVCPNALEQR</sequence>
<proteinExistence type="predicted"/>
<dbReference type="AlphaFoldDB" id="A0A2P6R831"/>